<sequence length="147" mass="15946">MTSILVLNGPNLNLLGQRQPDVYGHTTLADIEKMCRDKAQALGVEIEFHQSNDEGAILDMIHAARGMHDGIILNAGAYTHTSVALRDAISSVELPVIELHLSNIHAREEFRHHSYISGVALGLICGFGAAGYPMAVEAMHRHLGEAE</sequence>
<dbReference type="NCBIfam" id="NF003807">
    <property type="entry name" value="PRK05395.1-4"/>
    <property type="match status" value="1"/>
</dbReference>
<dbReference type="GO" id="GO:0009423">
    <property type="term" value="P:chorismate biosynthetic process"/>
    <property type="evidence" value="ECO:0007669"/>
    <property type="project" value="UniProtKB-UniRule"/>
</dbReference>
<keyword evidence="7 9" id="KW-0057">Aromatic amino acid biosynthesis</keyword>
<dbReference type="NCBIfam" id="NF003804">
    <property type="entry name" value="PRK05395.1-1"/>
    <property type="match status" value="1"/>
</dbReference>
<feature type="site" description="Transition state stabilizer" evidence="9 12">
    <location>
        <position position="18"/>
    </location>
</feature>
<dbReference type="InterPro" id="IPR001874">
    <property type="entry name" value="DHquinase_II"/>
</dbReference>
<keyword evidence="13" id="KW-0812">Transmembrane</keyword>
<feature type="binding site" evidence="9 11">
    <location>
        <position position="74"/>
    </location>
    <ligand>
        <name>substrate</name>
    </ligand>
</feature>
<dbReference type="NCBIfam" id="NF003806">
    <property type="entry name" value="PRK05395.1-3"/>
    <property type="match status" value="1"/>
</dbReference>
<dbReference type="InterPro" id="IPR018509">
    <property type="entry name" value="DHquinase_II_CS"/>
</dbReference>
<dbReference type="OrthoDB" id="9790793at2"/>
<evidence type="ECO:0000256" key="7">
    <source>
        <dbReference type="ARBA" id="ARBA00023141"/>
    </source>
</evidence>
<evidence type="ECO:0000256" key="2">
    <source>
        <dbReference type="ARBA" id="ARBA00003924"/>
    </source>
</evidence>
<evidence type="ECO:0000256" key="3">
    <source>
        <dbReference type="ARBA" id="ARBA00004902"/>
    </source>
</evidence>
<evidence type="ECO:0000256" key="5">
    <source>
        <dbReference type="ARBA" id="ARBA00011193"/>
    </source>
</evidence>
<evidence type="ECO:0000313" key="15">
    <source>
        <dbReference type="Proteomes" id="UP000193224"/>
    </source>
</evidence>
<comment type="catalytic activity">
    <reaction evidence="1 9">
        <text>3-dehydroquinate = 3-dehydroshikimate + H2O</text>
        <dbReference type="Rhea" id="RHEA:21096"/>
        <dbReference type="ChEBI" id="CHEBI:15377"/>
        <dbReference type="ChEBI" id="CHEBI:16630"/>
        <dbReference type="ChEBI" id="CHEBI:32364"/>
        <dbReference type="EC" id="4.2.1.10"/>
    </reaction>
</comment>
<feature type="transmembrane region" description="Helical" evidence="13">
    <location>
        <begin position="115"/>
        <end position="135"/>
    </location>
</feature>
<dbReference type="NCBIfam" id="NF003805">
    <property type="entry name" value="PRK05395.1-2"/>
    <property type="match status" value="1"/>
</dbReference>
<evidence type="ECO:0000256" key="11">
    <source>
        <dbReference type="PIRSR" id="PIRSR001399-2"/>
    </source>
</evidence>
<keyword evidence="13" id="KW-0472">Membrane</keyword>
<dbReference type="GO" id="GO:0008652">
    <property type="term" value="P:amino acid biosynthetic process"/>
    <property type="evidence" value="ECO:0007669"/>
    <property type="project" value="UniProtKB-KW"/>
</dbReference>
<dbReference type="AlphaFoldDB" id="A0A1X7BUP9"/>
<dbReference type="UniPathway" id="UPA00053">
    <property type="reaction ID" value="UER00086"/>
</dbReference>
<evidence type="ECO:0000256" key="13">
    <source>
        <dbReference type="SAM" id="Phobius"/>
    </source>
</evidence>
<feature type="active site" description="Proton donor" evidence="9 10">
    <location>
        <position position="100"/>
    </location>
</feature>
<evidence type="ECO:0000256" key="10">
    <source>
        <dbReference type="PIRSR" id="PIRSR001399-1"/>
    </source>
</evidence>
<dbReference type="PROSITE" id="PS01029">
    <property type="entry name" value="DEHYDROQUINASE_II"/>
    <property type="match status" value="1"/>
</dbReference>
<proteinExistence type="inferred from homology"/>
<keyword evidence="8 9" id="KW-0456">Lyase</keyword>
<dbReference type="PIRSF" id="PIRSF001399">
    <property type="entry name" value="DHquinase_II"/>
    <property type="match status" value="1"/>
</dbReference>
<dbReference type="Pfam" id="PF01220">
    <property type="entry name" value="DHquinase_II"/>
    <property type="match status" value="1"/>
</dbReference>
<evidence type="ECO:0000256" key="8">
    <source>
        <dbReference type="ARBA" id="ARBA00023239"/>
    </source>
</evidence>
<dbReference type="CDD" id="cd00466">
    <property type="entry name" value="DHQase_II"/>
    <property type="match status" value="1"/>
</dbReference>
<dbReference type="PANTHER" id="PTHR21272:SF3">
    <property type="entry name" value="CATABOLIC 3-DEHYDROQUINASE"/>
    <property type="match status" value="1"/>
</dbReference>
<dbReference type="Proteomes" id="UP000193224">
    <property type="component" value="Unassembled WGS sequence"/>
</dbReference>
<keyword evidence="13" id="KW-1133">Transmembrane helix</keyword>
<reference evidence="14 15" key="1">
    <citation type="submission" date="2017-03" db="EMBL/GenBank/DDBJ databases">
        <authorList>
            <person name="Afonso C.L."/>
            <person name="Miller P.J."/>
            <person name="Scott M.A."/>
            <person name="Spackman E."/>
            <person name="Goraichik I."/>
            <person name="Dimitrov K.M."/>
            <person name="Suarez D.L."/>
            <person name="Swayne D.E."/>
        </authorList>
    </citation>
    <scope>NUCLEOTIDE SEQUENCE [LARGE SCALE GENOMIC DNA]</scope>
    <source>
        <strain evidence="14 15">CECT 7745</strain>
    </source>
</reference>
<dbReference type="EMBL" id="FWXB01000012">
    <property type="protein sequence ID" value="SMC13285.1"/>
    <property type="molecule type" value="Genomic_DNA"/>
</dbReference>
<dbReference type="GO" id="GO:0009073">
    <property type="term" value="P:aromatic amino acid family biosynthetic process"/>
    <property type="evidence" value="ECO:0007669"/>
    <property type="project" value="UniProtKB-KW"/>
</dbReference>
<dbReference type="GO" id="GO:0019631">
    <property type="term" value="P:quinate catabolic process"/>
    <property type="evidence" value="ECO:0007669"/>
    <property type="project" value="TreeGrafter"/>
</dbReference>
<dbReference type="HAMAP" id="MF_00169">
    <property type="entry name" value="AroQ"/>
    <property type="match status" value="1"/>
</dbReference>
<keyword evidence="9" id="KW-0028">Amino-acid biosynthesis</keyword>
<evidence type="ECO:0000256" key="1">
    <source>
        <dbReference type="ARBA" id="ARBA00001864"/>
    </source>
</evidence>
<comment type="similarity">
    <text evidence="4 9">Belongs to the type-II 3-dehydroquinase family.</text>
</comment>
<feature type="binding site" evidence="9 11">
    <location>
        <position position="111"/>
    </location>
    <ligand>
        <name>substrate</name>
    </ligand>
</feature>
<evidence type="ECO:0000256" key="9">
    <source>
        <dbReference type="HAMAP-Rule" id="MF_00169"/>
    </source>
</evidence>
<dbReference type="Gene3D" id="3.40.50.9100">
    <property type="entry name" value="Dehydroquinase, class II"/>
    <property type="match status" value="1"/>
</dbReference>
<dbReference type="PANTHER" id="PTHR21272">
    <property type="entry name" value="CATABOLIC 3-DEHYDROQUINASE"/>
    <property type="match status" value="1"/>
</dbReference>
<feature type="active site" description="Proton acceptor" evidence="9 10">
    <location>
        <position position="23"/>
    </location>
</feature>
<feature type="binding site" evidence="9 11">
    <location>
        <begin position="101"/>
        <end position="102"/>
    </location>
    <ligand>
        <name>substrate</name>
    </ligand>
</feature>
<organism evidence="14 15">
    <name type="scientific">Roseovarius aestuarii</name>
    <dbReference type="NCBI Taxonomy" id="475083"/>
    <lineage>
        <taxon>Bacteria</taxon>
        <taxon>Pseudomonadati</taxon>
        <taxon>Pseudomonadota</taxon>
        <taxon>Alphaproteobacteria</taxon>
        <taxon>Rhodobacterales</taxon>
        <taxon>Roseobacteraceae</taxon>
        <taxon>Roseovarius</taxon>
    </lineage>
</organism>
<gene>
    <name evidence="9 14" type="primary">aroQ</name>
    <name evidence="14" type="ORF">ROA7745_03130</name>
</gene>
<dbReference type="GO" id="GO:0003855">
    <property type="term" value="F:3-dehydroquinate dehydratase activity"/>
    <property type="evidence" value="ECO:0007669"/>
    <property type="project" value="UniProtKB-UniRule"/>
</dbReference>
<dbReference type="EC" id="4.2.1.10" evidence="6 9"/>
<comment type="pathway">
    <text evidence="3 9">Metabolic intermediate biosynthesis; chorismate biosynthesis; chorismate from D-erythrose 4-phosphate and phosphoenolpyruvate: step 3/7.</text>
</comment>
<protein>
    <recommendedName>
        <fullName evidence="6 9">3-dehydroquinate dehydratase</fullName>
        <shortName evidence="9">3-dehydroquinase</shortName>
        <ecNumber evidence="6 9">4.2.1.10</ecNumber>
    </recommendedName>
    <alternativeName>
        <fullName evidence="9">Type II DHQase</fullName>
    </alternativeName>
</protein>
<feature type="binding site" evidence="9 11">
    <location>
        <position position="87"/>
    </location>
    <ligand>
        <name>substrate</name>
    </ligand>
</feature>
<dbReference type="NCBIfam" id="TIGR01088">
    <property type="entry name" value="aroQ"/>
    <property type="match status" value="1"/>
</dbReference>
<comment type="function">
    <text evidence="2 9">Catalyzes a trans-dehydration via an enolate intermediate.</text>
</comment>
<evidence type="ECO:0000256" key="4">
    <source>
        <dbReference type="ARBA" id="ARBA00011037"/>
    </source>
</evidence>
<comment type="subunit">
    <text evidence="5 9">Homododecamer.</text>
</comment>
<evidence type="ECO:0000256" key="12">
    <source>
        <dbReference type="PIRSR" id="PIRSR001399-3"/>
    </source>
</evidence>
<evidence type="ECO:0000313" key="14">
    <source>
        <dbReference type="EMBL" id="SMC13285.1"/>
    </source>
</evidence>
<name>A0A1X7BUP9_9RHOB</name>
<dbReference type="SUPFAM" id="SSF52304">
    <property type="entry name" value="Type II 3-dehydroquinate dehydratase"/>
    <property type="match status" value="1"/>
</dbReference>
<evidence type="ECO:0000256" key="6">
    <source>
        <dbReference type="ARBA" id="ARBA00012060"/>
    </source>
</evidence>
<dbReference type="InterPro" id="IPR036441">
    <property type="entry name" value="DHquinase_II_sf"/>
</dbReference>
<keyword evidence="15" id="KW-1185">Reference proteome</keyword>
<dbReference type="RefSeq" id="WP_085801226.1">
    <property type="nucleotide sequence ID" value="NZ_FWXB01000012.1"/>
</dbReference>
<feature type="binding site" evidence="9 11">
    <location>
        <position position="80"/>
    </location>
    <ligand>
        <name>substrate</name>
    </ligand>
</feature>
<accession>A0A1X7BUP9</accession>